<protein>
    <submittedName>
        <fullName evidence="3">F-box protein-related protein</fullName>
    </submittedName>
</protein>
<reference evidence="3 4" key="1">
    <citation type="journal article" date="2018" name="Mol. Plant">
        <title>The genome of Artemisia annua provides insight into the evolution of Asteraceae family and artemisinin biosynthesis.</title>
        <authorList>
            <person name="Shen Q."/>
            <person name="Zhang L."/>
            <person name="Liao Z."/>
            <person name="Wang S."/>
            <person name="Yan T."/>
            <person name="Shi P."/>
            <person name="Liu M."/>
            <person name="Fu X."/>
            <person name="Pan Q."/>
            <person name="Wang Y."/>
            <person name="Lv Z."/>
            <person name="Lu X."/>
            <person name="Zhang F."/>
            <person name="Jiang W."/>
            <person name="Ma Y."/>
            <person name="Chen M."/>
            <person name="Hao X."/>
            <person name="Li L."/>
            <person name="Tang Y."/>
            <person name="Lv G."/>
            <person name="Zhou Y."/>
            <person name="Sun X."/>
            <person name="Brodelius P.E."/>
            <person name="Rose J.K.C."/>
            <person name="Tang K."/>
        </authorList>
    </citation>
    <scope>NUCLEOTIDE SEQUENCE [LARGE SCALE GENOMIC DNA]</scope>
    <source>
        <strain evidence="4">cv. Huhao1</strain>
        <tissue evidence="3">Leaf</tissue>
    </source>
</reference>
<dbReference type="InterPro" id="IPR036047">
    <property type="entry name" value="F-box-like_dom_sf"/>
</dbReference>
<sequence length="271" mass="31203">MDSKLPNDLKIEILSRTSLKDLDSMRCTSKAYNALTYDSHLVQKHKQRNNIISGVLIQHVSDSDSPIKEFVPSHKSDSLDLGFLPKDATILSSSDQGIIVFSREKIFPYRYYVCKPTTKQNLQLPQLMNYGHIQTKLVAIVVIGSKRLQYKIARFFQYKNMSFNATTYYCDIFDSRPFIWTKHKVLNLSSRMLSSDPLITSGGSVYCLMSNSDIFKFDAYSEKWSKLSSPYPMYNTSRAYTSKKLLKYEGKLGLACKKTTGFWEIWIHTID</sequence>
<evidence type="ECO:0000313" key="4">
    <source>
        <dbReference type="Proteomes" id="UP000245207"/>
    </source>
</evidence>
<evidence type="ECO:0000259" key="2">
    <source>
        <dbReference type="Pfam" id="PF08268"/>
    </source>
</evidence>
<dbReference type="Pfam" id="PF08268">
    <property type="entry name" value="FBA_3"/>
    <property type="match status" value="1"/>
</dbReference>
<proteinExistence type="predicted"/>
<dbReference type="SUPFAM" id="SSF81383">
    <property type="entry name" value="F-box domain"/>
    <property type="match status" value="1"/>
</dbReference>
<gene>
    <name evidence="3" type="ORF">CTI12_AA291540</name>
</gene>
<feature type="domain" description="F-box" evidence="1">
    <location>
        <begin position="3"/>
        <end position="38"/>
    </location>
</feature>
<dbReference type="OrthoDB" id="1845982at2759"/>
<accession>A0A2U1N9H2</accession>
<evidence type="ECO:0000259" key="1">
    <source>
        <dbReference type="Pfam" id="PF00646"/>
    </source>
</evidence>
<feature type="domain" description="F-box associated beta-propeller type 3" evidence="2">
    <location>
        <begin position="89"/>
        <end position="267"/>
    </location>
</feature>
<dbReference type="PANTHER" id="PTHR31672">
    <property type="entry name" value="BNACNNG10540D PROTEIN"/>
    <property type="match status" value="1"/>
</dbReference>
<name>A0A2U1N9H2_ARTAN</name>
<evidence type="ECO:0000313" key="3">
    <source>
        <dbReference type="EMBL" id="PWA70117.1"/>
    </source>
</evidence>
<dbReference type="Pfam" id="PF00646">
    <property type="entry name" value="F-box"/>
    <property type="match status" value="1"/>
</dbReference>
<dbReference type="InterPro" id="IPR050796">
    <property type="entry name" value="SCF_F-box_component"/>
</dbReference>
<comment type="caution">
    <text evidence="3">The sequence shown here is derived from an EMBL/GenBank/DDBJ whole genome shotgun (WGS) entry which is preliminary data.</text>
</comment>
<dbReference type="EMBL" id="PKPP01003302">
    <property type="protein sequence ID" value="PWA70117.1"/>
    <property type="molecule type" value="Genomic_DNA"/>
</dbReference>
<dbReference type="InterPro" id="IPR001810">
    <property type="entry name" value="F-box_dom"/>
</dbReference>
<keyword evidence="4" id="KW-1185">Reference proteome</keyword>
<dbReference type="STRING" id="35608.A0A2U1N9H2"/>
<dbReference type="InterPro" id="IPR013187">
    <property type="entry name" value="F-box-assoc_dom_typ3"/>
</dbReference>
<organism evidence="3 4">
    <name type="scientific">Artemisia annua</name>
    <name type="common">Sweet wormwood</name>
    <dbReference type="NCBI Taxonomy" id="35608"/>
    <lineage>
        <taxon>Eukaryota</taxon>
        <taxon>Viridiplantae</taxon>
        <taxon>Streptophyta</taxon>
        <taxon>Embryophyta</taxon>
        <taxon>Tracheophyta</taxon>
        <taxon>Spermatophyta</taxon>
        <taxon>Magnoliopsida</taxon>
        <taxon>eudicotyledons</taxon>
        <taxon>Gunneridae</taxon>
        <taxon>Pentapetalae</taxon>
        <taxon>asterids</taxon>
        <taxon>campanulids</taxon>
        <taxon>Asterales</taxon>
        <taxon>Asteraceae</taxon>
        <taxon>Asteroideae</taxon>
        <taxon>Anthemideae</taxon>
        <taxon>Artemisiinae</taxon>
        <taxon>Artemisia</taxon>
    </lineage>
</organism>
<dbReference type="Proteomes" id="UP000245207">
    <property type="component" value="Unassembled WGS sequence"/>
</dbReference>
<dbReference type="AlphaFoldDB" id="A0A2U1N9H2"/>